<evidence type="ECO:0000313" key="1">
    <source>
        <dbReference type="EMBL" id="TQD93888.1"/>
    </source>
</evidence>
<reference evidence="1 2" key="1">
    <citation type="journal article" date="2019" name="G3 (Bethesda)">
        <title>Sequencing of a Wild Apple (Malus baccata) Genome Unravels the Differences Between Cultivated and Wild Apple Species Regarding Disease Resistance and Cold Tolerance.</title>
        <authorList>
            <person name="Chen X."/>
        </authorList>
    </citation>
    <scope>NUCLEOTIDE SEQUENCE [LARGE SCALE GENOMIC DNA]</scope>
    <source>
        <strain evidence="2">cv. Shandingzi</strain>
        <tissue evidence="1">Leaves</tissue>
    </source>
</reference>
<evidence type="ECO:0000313" key="2">
    <source>
        <dbReference type="Proteomes" id="UP000315295"/>
    </source>
</evidence>
<accession>A0A540M5B7</accession>
<dbReference type="STRING" id="106549.A0A540M5B7"/>
<comment type="caution">
    <text evidence="1">The sequence shown here is derived from an EMBL/GenBank/DDBJ whole genome shotgun (WGS) entry which is preliminary data.</text>
</comment>
<dbReference type="AlphaFoldDB" id="A0A540M5B7"/>
<sequence length="149" mass="16330">QDNAGLIPEPAVKKLATAFIKLGNISLVNDVLTAVDASGCKIDQKNDESVMVTFFASMGESSNPALLVANPTAFPQVRGLGDYFSLPEKDMLFQMLRWMPGQGYVADSATRNPISNSSHLFGRQQIAEMLSKQHMILKASKSREKDKRV</sequence>
<feature type="non-terminal residue" evidence="1">
    <location>
        <position position="1"/>
    </location>
</feature>
<dbReference type="EMBL" id="VIEB01000355">
    <property type="protein sequence ID" value="TQD93888.1"/>
    <property type="molecule type" value="Genomic_DNA"/>
</dbReference>
<protein>
    <submittedName>
        <fullName evidence="1">Uncharacterized protein</fullName>
    </submittedName>
</protein>
<organism evidence="1 2">
    <name type="scientific">Malus baccata</name>
    <name type="common">Siberian crab apple</name>
    <name type="synonym">Pyrus baccata</name>
    <dbReference type="NCBI Taxonomy" id="106549"/>
    <lineage>
        <taxon>Eukaryota</taxon>
        <taxon>Viridiplantae</taxon>
        <taxon>Streptophyta</taxon>
        <taxon>Embryophyta</taxon>
        <taxon>Tracheophyta</taxon>
        <taxon>Spermatophyta</taxon>
        <taxon>Magnoliopsida</taxon>
        <taxon>eudicotyledons</taxon>
        <taxon>Gunneridae</taxon>
        <taxon>Pentapetalae</taxon>
        <taxon>rosids</taxon>
        <taxon>fabids</taxon>
        <taxon>Rosales</taxon>
        <taxon>Rosaceae</taxon>
        <taxon>Amygdaloideae</taxon>
        <taxon>Maleae</taxon>
        <taxon>Malus</taxon>
    </lineage>
</organism>
<name>A0A540M5B7_MALBA</name>
<keyword evidence="2" id="KW-1185">Reference proteome</keyword>
<gene>
    <name evidence="1" type="ORF">C1H46_020502</name>
</gene>
<dbReference type="Proteomes" id="UP000315295">
    <property type="component" value="Unassembled WGS sequence"/>
</dbReference>
<proteinExistence type="predicted"/>